<evidence type="ECO:0000313" key="7">
    <source>
        <dbReference type="Proteomes" id="UP000070186"/>
    </source>
</evidence>
<dbReference type="EMBL" id="LODL01000013">
    <property type="protein sequence ID" value="KXB31463.1"/>
    <property type="molecule type" value="Genomic_DNA"/>
</dbReference>
<proteinExistence type="inferred from homology"/>
<name>A0A133XKK7_9RHOO</name>
<gene>
    <name evidence="6" type="ORF">AT959_07320</name>
</gene>
<organism evidence="6 7">
    <name type="scientific">Dechloromonas denitrificans</name>
    <dbReference type="NCBI Taxonomy" id="281362"/>
    <lineage>
        <taxon>Bacteria</taxon>
        <taxon>Pseudomonadati</taxon>
        <taxon>Pseudomonadota</taxon>
        <taxon>Betaproteobacteria</taxon>
        <taxon>Rhodocyclales</taxon>
        <taxon>Azonexaceae</taxon>
        <taxon>Dechloromonas</taxon>
    </lineage>
</organism>
<keyword evidence="7" id="KW-1185">Reference proteome</keyword>
<dbReference type="Gene3D" id="3.40.190.10">
    <property type="entry name" value="Periplasmic binding protein-like II"/>
    <property type="match status" value="2"/>
</dbReference>
<evidence type="ECO:0000256" key="1">
    <source>
        <dbReference type="ARBA" id="ARBA00010333"/>
    </source>
</evidence>
<dbReference type="AlphaFoldDB" id="A0A133XKK7"/>
<evidence type="ECO:0000256" key="2">
    <source>
        <dbReference type="ARBA" id="ARBA00022448"/>
    </source>
</evidence>
<feature type="signal peptide" evidence="4">
    <location>
        <begin position="1"/>
        <end position="24"/>
    </location>
</feature>
<comment type="caution">
    <text evidence="6">The sequence shown here is derived from an EMBL/GenBank/DDBJ whole genome shotgun (WGS) entry which is preliminary data.</text>
</comment>
<feature type="domain" description="Solute-binding protein family 3/N-terminal" evidence="5">
    <location>
        <begin position="42"/>
        <end position="272"/>
    </location>
</feature>
<reference evidence="6 7" key="1">
    <citation type="submission" date="2015-12" db="EMBL/GenBank/DDBJ databases">
        <title>Nitrous oxide reduction kinetics distinguish bacteria harboring typical versus atypical NosZ.</title>
        <authorList>
            <person name="Yoon S."/>
            <person name="Nissen S."/>
            <person name="Park D."/>
            <person name="Sanford R.A."/>
            <person name="Loeffler F.E."/>
        </authorList>
    </citation>
    <scope>NUCLEOTIDE SEQUENCE [LARGE SCALE GENOMIC DNA]</scope>
    <source>
        <strain evidence="6 7">ATCC BAA-841</strain>
    </source>
</reference>
<dbReference type="PANTHER" id="PTHR30085:SF2">
    <property type="entry name" value="GLUTAMATE_ASPARTATE IMPORT SOLUTE-BINDING PROTEIN"/>
    <property type="match status" value="1"/>
</dbReference>
<evidence type="ECO:0000313" key="6">
    <source>
        <dbReference type="EMBL" id="KXB31463.1"/>
    </source>
</evidence>
<dbReference type="InterPro" id="IPR051455">
    <property type="entry name" value="Bact_solute-bind_prot3"/>
</dbReference>
<dbReference type="Proteomes" id="UP000070186">
    <property type="component" value="Unassembled WGS sequence"/>
</dbReference>
<dbReference type="SUPFAM" id="SSF53850">
    <property type="entry name" value="Periplasmic binding protein-like II"/>
    <property type="match status" value="1"/>
</dbReference>
<dbReference type="CDD" id="cd13688">
    <property type="entry name" value="PBP2_GltI_DEBP"/>
    <property type="match status" value="1"/>
</dbReference>
<keyword evidence="2" id="KW-0813">Transport</keyword>
<comment type="similarity">
    <text evidence="1">Belongs to the bacterial solute-binding protein 3 family.</text>
</comment>
<dbReference type="PANTHER" id="PTHR30085">
    <property type="entry name" value="AMINO ACID ABC TRANSPORTER PERMEASE"/>
    <property type="match status" value="1"/>
</dbReference>
<dbReference type="STRING" id="281362.AT959_07320"/>
<dbReference type="RefSeq" id="WP_066882140.1">
    <property type="nucleotide sequence ID" value="NZ_LODL01000013.1"/>
</dbReference>
<dbReference type="GO" id="GO:0005576">
    <property type="term" value="C:extracellular region"/>
    <property type="evidence" value="ECO:0007669"/>
    <property type="project" value="TreeGrafter"/>
</dbReference>
<dbReference type="InterPro" id="IPR001638">
    <property type="entry name" value="Solute-binding_3/MltF_N"/>
</dbReference>
<accession>A0A133XKK7</accession>
<dbReference type="SMART" id="SM00062">
    <property type="entry name" value="PBPb"/>
    <property type="match status" value="1"/>
</dbReference>
<evidence type="ECO:0000256" key="3">
    <source>
        <dbReference type="ARBA" id="ARBA00022729"/>
    </source>
</evidence>
<feature type="chain" id="PRO_5007459516" description="Solute-binding protein family 3/N-terminal domain-containing protein" evidence="4">
    <location>
        <begin position="25"/>
        <end position="301"/>
    </location>
</feature>
<sequence length="301" mass="32262">MKKISRFSLALGLSLFAIAGGAAAQETGALGPTLERVVARNAVYVGYREAALPFSYQMPGQAVPVGYLWEICGHVVKTMQEKIGKAVPLVPVAVTDNARVMMLKTGITDLDCGGAASTVVRQKQVGLSYTVYVSELRVLVRKGAGIERFEQLADKRVVVLNGGVADRQVKQNALMRNINLQLLQVNTPAEAMALLAKGEVDAYVGDDATLAAQRATQKDGYELLVGGLAAEPYAIMLPKDDAVLKKLVDETLLSLMQSGELARIYDKWFISPIPPANLGLDLPMSTLLKAAIQAPNDKPVN</sequence>
<dbReference type="GO" id="GO:0030288">
    <property type="term" value="C:outer membrane-bounded periplasmic space"/>
    <property type="evidence" value="ECO:0007669"/>
    <property type="project" value="TreeGrafter"/>
</dbReference>
<evidence type="ECO:0000256" key="4">
    <source>
        <dbReference type="SAM" id="SignalP"/>
    </source>
</evidence>
<dbReference type="GO" id="GO:0006865">
    <property type="term" value="P:amino acid transport"/>
    <property type="evidence" value="ECO:0007669"/>
    <property type="project" value="TreeGrafter"/>
</dbReference>
<keyword evidence="3 4" id="KW-0732">Signal</keyword>
<evidence type="ECO:0000259" key="5">
    <source>
        <dbReference type="SMART" id="SM00062"/>
    </source>
</evidence>
<protein>
    <recommendedName>
        <fullName evidence="5">Solute-binding protein family 3/N-terminal domain-containing protein</fullName>
    </recommendedName>
</protein>
<dbReference type="Pfam" id="PF00497">
    <property type="entry name" value="SBP_bac_3"/>
    <property type="match status" value="1"/>
</dbReference>